<dbReference type="EMBL" id="CP109968">
    <property type="protein sequence ID" value="UYZ06184.1"/>
    <property type="molecule type" value="Genomic_DNA"/>
</dbReference>
<evidence type="ECO:0000259" key="1">
    <source>
        <dbReference type="Pfam" id="PF13362"/>
    </source>
</evidence>
<dbReference type="SUPFAM" id="SSF57783">
    <property type="entry name" value="Zinc beta-ribbon"/>
    <property type="match status" value="1"/>
</dbReference>
<organism evidence="3 4">
    <name type="scientific">Agrobacterium salinitolerans</name>
    <dbReference type="NCBI Taxonomy" id="1183413"/>
    <lineage>
        <taxon>Bacteria</taxon>
        <taxon>Pseudomonadati</taxon>
        <taxon>Pseudomonadota</taxon>
        <taxon>Alphaproteobacteria</taxon>
        <taxon>Hyphomicrobiales</taxon>
        <taxon>Rhizobiaceae</taxon>
        <taxon>Rhizobium/Agrobacterium group</taxon>
        <taxon>Agrobacterium</taxon>
    </lineage>
</organism>
<dbReference type="Gene3D" id="3.90.580.10">
    <property type="entry name" value="Zinc finger, CHC2-type domain"/>
    <property type="match status" value="1"/>
</dbReference>
<dbReference type="InterPro" id="IPR006171">
    <property type="entry name" value="TOPRIM_dom"/>
</dbReference>
<gene>
    <name evidence="3" type="ORF">CFBP5507_07900</name>
</gene>
<dbReference type="InterPro" id="IPR055570">
    <property type="entry name" value="DUF7146"/>
</dbReference>
<sequence>MNRSDTSEIKQALKDRIESVCQRLLPTGKRQGRLWVSHNPIENDFHQTPELKVALDRDPGAWKDYRTGEKGDVLGLVQYLTGGDFRAAMDWSRDFLGLRSMTTEQRQDMKHRADDERRKAEARAEADRLKRMGRAEQVWNSGYQDGARSTAEAHARAYFAARGCPIDDIPNRDMQTFRFAAAQEYWKRAQFRHENGRRIKVQDGPKFPAVLSAMRMPTGQISAVHMTFLSPLGPQKLPVTGDETAKIMFGEARGAMIRISHGPEGEPPETATRPYPLILCEGVEDGLSLALAIPEARVWAAGSLGAMASAPVWLPCVSSIIVARDNDWEKKTAVKQFERVMEELSRAEKPLTEMTSHLGKDFNDLMKGEDHD</sequence>
<accession>A0A4Z1R5S6</accession>
<dbReference type="AlphaFoldDB" id="A0A4Z1R5S6"/>
<protein>
    <submittedName>
        <fullName evidence="3">Toprim domain-containing protein</fullName>
    </submittedName>
</protein>
<dbReference type="OrthoDB" id="9811157at2"/>
<reference evidence="3" key="1">
    <citation type="submission" date="2022-10" db="EMBL/GenBank/DDBJ databases">
        <title>Complete genome sequence of Agrobacterium salinitolerans CFBP5507.</title>
        <authorList>
            <person name="Tchabashvili S."/>
            <person name="Yen H.-C."/>
            <person name="Haryono M."/>
            <person name="Lin Y.-C."/>
            <person name="Lai E.-M."/>
            <person name="Kuo C.-H."/>
        </authorList>
    </citation>
    <scope>NUCLEOTIDE SEQUENCE</scope>
    <source>
        <strain evidence="3">CFBP5507</strain>
    </source>
</reference>
<dbReference type="Pfam" id="PF23639">
    <property type="entry name" value="DUF7146"/>
    <property type="match status" value="1"/>
</dbReference>
<dbReference type="GO" id="GO:0006260">
    <property type="term" value="P:DNA replication"/>
    <property type="evidence" value="ECO:0007669"/>
    <property type="project" value="InterPro"/>
</dbReference>
<feature type="domain" description="DUF7146" evidence="2">
    <location>
        <begin position="133"/>
        <end position="259"/>
    </location>
</feature>
<name>A0A4Z1R5S6_9HYPH</name>
<dbReference type="GO" id="GO:0003677">
    <property type="term" value="F:DNA binding"/>
    <property type="evidence" value="ECO:0007669"/>
    <property type="project" value="InterPro"/>
</dbReference>
<dbReference type="KEGG" id="asal:CFBP5507_07900"/>
<dbReference type="Proteomes" id="UP000298735">
    <property type="component" value="Chromosome Circular"/>
</dbReference>
<dbReference type="InterPro" id="IPR034154">
    <property type="entry name" value="TOPRIM_DnaG/twinkle"/>
</dbReference>
<evidence type="ECO:0000259" key="2">
    <source>
        <dbReference type="Pfam" id="PF23639"/>
    </source>
</evidence>
<proteinExistence type="predicted"/>
<dbReference type="RefSeq" id="WP_137410568.1">
    <property type="nucleotide sequence ID" value="NZ_CP109968.1"/>
</dbReference>
<dbReference type="GO" id="GO:0008270">
    <property type="term" value="F:zinc ion binding"/>
    <property type="evidence" value="ECO:0007669"/>
    <property type="project" value="InterPro"/>
</dbReference>
<dbReference type="Pfam" id="PF13362">
    <property type="entry name" value="Toprim_3"/>
    <property type="match status" value="1"/>
</dbReference>
<evidence type="ECO:0000313" key="4">
    <source>
        <dbReference type="Proteomes" id="UP000298735"/>
    </source>
</evidence>
<evidence type="ECO:0000313" key="3">
    <source>
        <dbReference type="EMBL" id="UYZ06184.1"/>
    </source>
</evidence>
<dbReference type="CDD" id="cd01029">
    <property type="entry name" value="TOPRIM_primases"/>
    <property type="match status" value="1"/>
</dbReference>
<feature type="domain" description="Toprim" evidence="1">
    <location>
        <begin position="277"/>
        <end position="366"/>
    </location>
</feature>
<dbReference type="InterPro" id="IPR036977">
    <property type="entry name" value="DNA_primase_Znf_CHC2"/>
</dbReference>